<comment type="caution">
    <text evidence="2">The sequence shown here is derived from an EMBL/GenBank/DDBJ whole genome shotgun (WGS) entry which is preliminary data.</text>
</comment>
<dbReference type="Pfam" id="PF02627">
    <property type="entry name" value="CMD"/>
    <property type="match status" value="1"/>
</dbReference>
<feature type="domain" description="Carboxymuconolactone decarboxylase-like" evidence="1">
    <location>
        <begin position="41"/>
        <end position="118"/>
    </location>
</feature>
<dbReference type="InterPro" id="IPR029032">
    <property type="entry name" value="AhpD-like"/>
</dbReference>
<proteinExistence type="predicted"/>
<sequence>MSRINIPTRDGAPSASHDVLDEIDRKFGVIPNLFRLLAVSPRVLEGYAQLNASLAGAFTPKIREQVAIAVAEVNGCDYCLSAHSYLGSNLAGLSGEDIALNRKGSAADPKTAAIVRFATLVAEKRGRVSNEDLAAAVAAGLQESEMVDVVALVAENVLTNFVNNVAQTDIDFPVVKVSRAA</sequence>
<organism evidence="2 3">
    <name type="scientific">Sphingomonas alba</name>
    <dbReference type="NCBI Taxonomy" id="2908208"/>
    <lineage>
        <taxon>Bacteria</taxon>
        <taxon>Pseudomonadati</taxon>
        <taxon>Pseudomonadota</taxon>
        <taxon>Alphaproteobacteria</taxon>
        <taxon>Sphingomonadales</taxon>
        <taxon>Sphingomonadaceae</taxon>
        <taxon>Sphingomonas</taxon>
    </lineage>
</organism>
<dbReference type="RefSeq" id="WP_249846957.1">
    <property type="nucleotide sequence ID" value="NZ_JAMGBD010000001.1"/>
</dbReference>
<dbReference type="PANTHER" id="PTHR35446:SF3">
    <property type="entry name" value="CMD DOMAIN-CONTAINING PROTEIN"/>
    <property type="match status" value="1"/>
</dbReference>
<evidence type="ECO:0000313" key="2">
    <source>
        <dbReference type="EMBL" id="MCL6683025.1"/>
    </source>
</evidence>
<dbReference type="EMBL" id="JAMGBD010000001">
    <property type="protein sequence ID" value="MCL6683025.1"/>
    <property type="molecule type" value="Genomic_DNA"/>
</dbReference>
<keyword evidence="3" id="KW-1185">Reference proteome</keyword>
<dbReference type="NCBIfam" id="TIGR00778">
    <property type="entry name" value="ahpD_dom"/>
    <property type="match status" value="1"/>
</dbReference>
<protein>
    <submittedName>
        <fullName evidence="2">Carboxymuconolactone decarboxylase family protein</fullName>
    </submittedName>
</protein>
<dbReference type="Gene3D" id="1.20.1290.10">
    <property type="entry name" value="AhpD-like"/>
    <property type="match status" value="1"/>
</dbReference>
<evidence type="ECO:0000259" key="1">
    <source>
        <dbReference type="Pfam" id="PF02627"/>
    </source>
</evidence>
<evidence type="ECO:0000313" key="3">
    <source>
        <dbReference type="Proteomes" id="UP001165363"/>
    </source>
</evidence>
<name>A0ABT0RKF4_9SPHN</name>
<reference evidence="2" key="1">
    <citation type="submission" date="2022-05" db="EMBL/GenBank/DDBJ databases">
        <authorList>
            <person name="Jo J.-H."/>
            <person name="Im W.-T."/>
        </authorList>
    </citation>
    <scope>NUCLEOTIDE SEQUENCE</scope>
    <source>
        <strain evidence="2">SE158</strain>
    </source>
</reference>
<dbReference type="PANTHER" id="PTHR35446">
    <property type="entry name" value="SI:CH211-175M2.5"/>
    <property type="match status" value="1"/>
</dbReference>
<dbReference type="Proteomes" id="UP001165363">
    <property type="component" value="Unassembled WGS sequence"/>
</dbReference>
<dbReference type="InterPro" id="IPR004675">
    <property type="entry name" value="AhpD_core"/>
</dbReference>
<accession>A0ABT0RKF4</accession>
<dbReference type="InterPro" id="IPR003779">
    <property type="entry name" value="CMD-like"/>
</dbReference>
<gene>
    <name evidence="2" type="ORF">LZ536_03785</name>
</gene>
<dbReference type="SUPFAM" id="SSF69118">
    <property type="entry name" value="AhpD-like"/>
    <property type="match status" value="1"/>
</dbReference>